<dbReference type="eggNOG" id="COG4733">
    <property type="taxonomic scope" value="Bacteria"/>
</dbReference>
<evidence type="ECO:0000313" key="1">
    <source>
        <dbReference type="EMBL" id="AIE86166.1"/>
    </source>
</evidence>
<dbReference type="EMBL" id="CP007139">
    <property type="protein sequence ID" value="AIE86166.1"/>
    <property type="molecule type" value="Genomic_DNA"/>
</dbReference>
<evidence type="ECO:0000313" key="2">
    <source>
        <dbReference type="Proteomes" id="UP000027982"/>
    </source>
</evidence>
<gene>
    <name evidence="1" type="ORF">OP10G_2798</name>
</gene>
<dbReference type="Pfam" id="PF11175">
    <property type="entry name" value="DUF2961"/>
    <property type="match status" value="1"/>
</dbReference>
<proteinExistence type="predicted"/>
<dbReference type="Gene3D" id="2.60.120.260">
    <property type="entry name" value="Galactose-binding domain-like"/>
    <property type="match status" value="1"/>
</dbReference>
<name>A0A068NRV2_FIMGI</name>
<keyword evidence="2" id="KW-1185">Reference proteome</keyword>
<dbReference type="Proteomes" id="UP000027982">
    <property type="component" value="Chromosome"/>
</dbReference>
<dbReference type="KEGG" id="fgi:OP10G_2798"/>
<organism evidence="1 2">
    <name type="scientific">Fimbriimonas ginsengisoli Gsoil 348</name>
    <dbReference type="NCBI Taxonomy" id="661478"/>
    <lineage>
        <taxon>Bacteria</taxon>
        <taxon>Bacillati</taxon>
        <taxon>Armatimonadota</taxon>
        <taxon>Fimbriimonadia</taxon>
        <taxon>Fimbriimonadales</taxon>
        <taxon>Fimbriimonadaceae</taxon>
        <taxon>Fimbriimonas</taxon>
    </lineage>
</organism>
<dbReference type="AlphaFoldDB" id="A0A068NRV2"/>
<protein>
    <recommendedName>
        <fullName evidence="3">DUF2961 domain-containing protein</fullName>
    </recommendedName>
</protein>
<reference evidence="1 2" key="1">
    <citation type="journal article" date="2014" name="PLoS ONE">
        <title>The first complete genome sequence of the class fimbriimonadia in the phylum armatimonadetes.</title>
        <authorList>
            <person name="Hu Z.Y."/>
            <person name="Wang Y.Z."/>
            <person name="Im W.T."/>
            <person name="Wang S.Y."/>
            <person name="Zhao G.P."/>
            <person name="Zheng H.J."/>
            <person name="Quan Z.X."/>
        </authorList>
    </citation>
    <scope>NUCLEOTIDE SEQUENCE [LARGE SCALE GENOMIC DNA]</scope>
    <source>
        <strain evidence="1">Gsoil 348</strain>
    </source>
</reference>
<dbReference type="OrthoDB" id="2518538at2"/>
<evidence type="ECO:0008006" key="3">
    <source>
        <dbReference type="Google" id="ProtNLM"/>
    </source>
</evidence>
<accession>A0A068NRV2</accession>
<dbReference type="InterPro" id="IPR021345">
    <property type="entry name" value="DUF2961"/>
</dbReference>
<sequence>MLGSIVLAVAALVLFQQGLEDLTRLRDVRSQRSSSSSKDFRTSNVDFRFIKPGESLTLLDAKGPGTVRRIWLTVLPSEPAYSRLMTIRIYWDGEESPSVESPLGDFFGVGHGIDAPFESAPVRASADGKARSCVWAMPFRKSARITVTNDGTQATWGFYYMVDWECGRVNPTAPYFHASYRQQFPCRPGNYVIADLRGNGHYVGTVLSVRSTSPGWWGEGDDFFSIDGERDPSLRGTGLEDYFGEAWGLHRGSGLYSGVPVLEDMETGARATAYRWHIPDPVRFRRSLKVEIEHKGVAFGADGKDLGNNNERADEYSSTAFWYQMEPHAPFPPMPSGPDRLPFDYRNFVEMESLAGQVTTSTGKVETAKVNGLRGNAELEWLAPQDGEELRVPFTVKQAGLNQLYVLGTFRWDGGLAEFLVDGQRIGKASFYSAGYDMHREITFPFWPLSAGAHVLTVRCVGKDPASQGRWFGLDGMIVQPLRR</sequence>
<dbReference type="Gene3D" id="2.60.120.1390">
    <property type="match status" value="2"/>
</dbReference>
<dbReference type="RefSeq" id="WP_025225292.1">
    <property type="nucleotide sequence ID" value="NZ_CP007139.1"/>
</dbReference>
<dbReference type="STRING" id="661478.OP10G_2798"/>
<dbReference type="HOGENOM" id="CLU_039495_0_0_0"/>